<dbReference type="PANTHER" id="PTHR46601:SF1">
    <property type="entry name" value="ADF-H DOMAIN-CONTAINING PROTEIN"/>
    <property type="match status" value="1"/>
</dbReference>
<evidence type="ECO:0000256" key="1">
    <source>
        <dbReference type="SAM" id="Coils"/>
    </source>
</evidence>
<feature type="coiled-coil region" evidence="1">
    <location>
        <begin position="143"/>
        <end position="170"/>
    </location>
</feature>
<feature type="region of interest" description="Disordered" evidence="2">
    <location>
        <begin position="72"/>
        <end position="128"/>
    </location>
</feature>
<feature type="region of interest" description="Disordered" evidence="2">
    <location>
        <begin position="1"/>
        <end position="49"/>
    </location>
</feature>
<protein>
    <submittedName>
        <fullName evidence="3">Uncharacterized protein</fullName>
    </submittedName>
</protein>
<dbReference type="PANTHER" id="PTHR46601">
    <property type="entry name" value="ULP_PROTEASE DOMAIN-CONTAINING PROTEIN"/>
    <property type="match status" value="1"/>
</dbReference>
<evidence type="ECO:0000313" key="3">
    <source>
        <dbReference type="EMBL" id="CAH0555425.1"/>
    </source>
</evidence>
<dbReference type="Proteomes" id="UP001154078">
    <property type="component" value="Chromosome 4"/>
</dbReference>
<gene>
    <name evidence="3" type="ORF">MELIAE_LOCUS6803</name>
</gene>
<sequence length="761" mass="88842">MARSKEEAKLRKKEYDKKRREEMKNNPEKLAEMREKEKLKYRKKREQGKLAAKLVDNMTSREHRQIKKEWRKRAQNYRKNKRDQKNLNQILIDNSPPHSPIPIQNAVVTPSNSNAPTPRNSTYRKNVGRKRVIKSRSKMYRTILDLKQKLAESKKSSEKYRKRYQRMKEKTLKKSRILSPNSKVNELLGNQKVTEPVRRKLLFGEVLQRQLQENYREAGSHSNKKIYNKTMKYNLLKKYRLINIAKKTKILNPQSLKNCNIKIRPRGNYLSLHVKKEIKEFFERDDVSRMTAGKKEYITFKKEQKQKRYLLETIKTLHNKFLGSVPYHVSYQSFCRLKPFWVLKPKVEDRETCRCIKHLNFEYIVSALYKAKVIETRSTTDVVNLLCCLPPKPECLFRNCIYCCNKKLKEKEFLDRTIIYNKWTTVSSKCTVKGQEKLIRKTTKSNIAITLVNLFHELQVTLIPFLTHIGNILHQYHAMSSLKTSLKSNEIIIHVDFSENFSCKYGEEVQSLHFGGSREQISLHTGVIYIQNNQEKVTPRSFCTISTSLRHDYVAIWAHLKIVFDWIDQNKIEDITAVHFLSDGPATQYRNRFMFRVISSFSNHFLPNIEILTWNYSEAGHGKGAADGVGGTLKRTADQAVAEGKDISNISQLIDILKERCPGIYIQELSANALQQVELLFSGISASTFSGTTNVHQVICRKEDDCIFFNKLSCFDCYLKSMPCIHFHLGRGYPKSHLRLNNNKALKLKPSGTKKTKNLKK</sequence>
<feature type="compositionally biased region" description="Basic residues" evidence="2">
    <location>
        <begin position="72"/>
        <end position="82"/>
    </location>
</feature>
<name>A0A9P0B4I4_BRAAE</name>
<reference evidence="3" key="1">
    <citation type="submission" date="2021-12" db="EMBL/GenBank/DDBJ databases">
        <authorList>
            <person name="King R."/>
        </authorList>
    </citation>
    <scope>NUCLEOTIDE SEQUENCE</scope>
</reference>
<feature type="compositionally biased region" description="Polar residues" evidence="2">
    <location>
        <begin position="106"/>
        <end position="124"/>
    </location>
</feature>
<accession>A0A9P0B4I4</accession>
<evidence type="ECO:0000313" key="4">
    <source>
        <dbReference type="Proteomes" id="UP001154078"/>
    </source>
</evidence>
<dbReference type="AlphaFoldDB" id="A0A9P0B4I4"/>
<dbReference type="EMBL" id="OV121135">
    <property type="protein sequence ID" value="CAH0555425.1"/>
    <property type="molecule type" value="Genomic_DNA"/>
</dbReference>
<keyword evidence="4" id="KW-1185">Reference proteome</keyword>
<keyword evidence="1" id="KW-0175">Coiled coil</keyword>
<dbReference type="OrthoDB" id="6375801at2759"/>
<feature type="compositionally biased region" description="Basic and acidic residues" evidence="2">
    <location>
        <begin position="1"/>
        <end position="38"/>
    </location>
</feature>
<proteinExistence type="predicted"/>
<organism evidence="3 4">
    <name type="scientific">Brassicogethes aeneus</name>
    <name type="common">Rape pollen beetle</name>
    <name type="synonym">Meligethes aeneus</name>
    <dbReference type="NCBI Taxonomy" id="1431903"/>
    <lineage>
        <taxon>Eukaryota</taxon>
        <taxon>Metazoa</taxon>
        <taxon>Ecdysozoa</taxon>
        <taxon>Arthropoda</taxon>
        <taxon>Hexapoda</taxon>
        <taxon>Insecta</taxon>
        <taxon>Pterygota</taxon>
        <taxon>Neoptera</taxon>
        <taxon>Endopterygota</taxon>
        <taxon>Coleoptera</taxon>
        <taxon>Polyphaga</taxon>
        <taxon>Cucujiformia</taxon>
        <taxon>Nitidulidae</taxon>
        <taxon>Meligethinae</taxon>
        <taxon>Brassicogethes</taxon>
    </lineage>
</organism>
<evidence type="ECO:0000256" key="2">
    <source>
        <dbReference type="SAM" id="MobiDB-lite"/>
    </source>
</evidence>